<dbReference type="CDD" id="cd00093">
    <property type="entry name" value="HTH_XRE"/>
    <property type="match status" value="1"/>
</dbReference>
<evidence type="ECO:0000313" key="5">
    <source>
        <dbReference type="Proteomes" id="UP000274907"/>
    </source>
</evidence>
<sequence length="377" mass="41550">MRENTMSSSRLRSGDAPPSRFLSPSRIAIARQRRGLTKTDLARQLGVSPRTVNTYENNGAPLSRAGDLSGALSFPVGFFHLADCTDLSDAEVNFRAGRTTTAIQRKAAKAAGAIAMDIAGWIAQRFSLRAPNLPDLSGHDPRTAARMLREAWGLGTGPLPNLVQLSEFHGIRVFSLPALAEEVDAYSVWQGETPFIFLARRKTPERSRFDVAHELGHLTLHRNEDVAAAHEREADIFASEFLMPHTAIIEHLPQNPSVDELMEFKTIFRVSAMAATYTSHKVGWLSDWAYRQNCAELERRGYRHGEPEGMSVHETSRVFPQVFGSKHYLVADAAVELCLPAGEVHALTFSTALRMVGGSSVEPMVNVAARPVKLRLV</sequence>
<dbReference type="SMART" id="SM00530">
    <property type="entry name" value="HTH_XRE"/>
    <property type="match status" value="1"/>
</dbReference>
<comment type="caution">
    <text evidence="4">The sequence shown here is derived from an EMBL/GenBank/DDBJ whole genome shotgun (WGS) entry which is preliminary data.</text>
</comment>
<dbReference type="InterPro" id="IPR010982">
    <property type="entry name" value="Lambda_DNA-bd_dom_sf"/>
</dbReference>
<accession>A0A430I159</accession>
<organism evidence="4 5">
    <name type="scientific">Corynebacterium hylobatis</name>
    <dbReference type="NCBI Taxonomy" id="1859290"/>
    <lineage>
        <taxon>Bacteria</taxon>
        <taxon>Bacillati</taxon>
        <taxon>Actinomycetota</taxon>
        <taxon>Actinomycetes</taxon>
        <taxon>Mycobacteriales</taxon>
        <taxon>Corynebacteriaceae</taxon>
        <taxon>Corynebacterium</taxon>
    </lineage>
</organism>
<dbReference type="Gene3D" id="1.10.260.40">
    <property type="entry name" value="lambda repressor-like DNA-binding domains"/>
    <property type="match status" value="1"/>
</dbReference>
<feature type="compositionally biased region" description="Polar residues" evidence="2">
    <location>
        <begin position="1"/>
        <end position="11"/>
    </location>
</feature>
<protein>
    <submittedName>
        <fullName evidence="4">ImmA/IrrE family metallo-endopeptidase</fullName>
    </submittedName>
</protein>
<gene>
    <name evidence="4" type="ORF">EAH68_01345</name>
</gene>
<dbReference type="Pfam" id="PF06114">
    <property type="entry name" value="Peptidase_M78"/>
    <property type="match status" value="1"/>
</dbReference>
<dbReference type="Gene3D" id="1.10.10.2910">
    <property type="match status" value="1"/>
</dbReference>
<proteinExistence type="inferred from homology"/>
<evidence type="ECO:0000256" key="2">
    <source>
        <dbReference type="SAM" id="MobiDB-lite"/>
    </source>
</evidence>
<dbReference type="OrthoDB" id="9794834at2"/>
<feature type="domain" description="HTH cro/C1-type" evidence="3">
    <location>
        <begin position="27"/>
        <end position="79"/>
    </location>
</feature>
<dbReference type="InterPro" id="IPR001387">
    <property type="entry name" value="Cro/C1-type_HTH"/>
</dbReference>
<dbReference type="AlphaFoldDB" id="A0A430I159"/>
<dbReference type="SUPFAM" id="SSF47413">
    <property type="entry name" value="lambda repressor-like DNA-binding domains"/>
    <property type="match status" value="1"/>
</dbReference>
<evidence type="ECO:0000259" key="3">
    <source>
        <dbReference type="PROSITE" id="PS50943"/>
    </source>
</evidence>
<dbReference type="PROSITE" id="PS50943">
    <property type="entry name" value="HTH_CROC1"/>
    <property type="match status" value="1"/>
</dbReference>
<dbReference type="EMBL" id="RXHJ01000002">
    <property type="protein sequence ID" value="RSZ65434.1"/>
    <property type="molecule type" value="Genomic_DNA"/>
</dbReference>
<dbReference type="RefSeq" id="WP_126119529.1">
    <property type="nucleotide sequence ID" value="NZ_RXHJ01000002.1"/>
</dbReference>
<dbReference type="PANTHER" id="PTHR43236:SF1">
    <property type="entry name" value="BLL7220 PROTEIN"/>
    <property type="match status" value="1"/>
</dbReference>
<feature type="region of interest" description="Disordered" evidence="2">
    <location>
        <begin position="1"/>
        <end position="24"/>
    </location>
</feature>
<keyword evidence="5" id="KW-1185">Reference proteome</keyword>
<name>A0A430I159_9CORY</name>
<reference evidence="4 5" key="1">
    <citation type="submission" date="2018-12" db="EMBL/GenBank/DDBJ databases">
        <title>YIM 101343 draft genome.</title>
        <authorList>
            <person name="Chen X."/>
        </authorList>
    </citation>
    <scope>NUCLEOTIDE SEQUENCE [LARGE SCALE GENOMIC DNA]</scope>
    <source>
        <strain evidence="4 5">YIM 101343</strain>
    </source>
</reference>
<dbReference type="InterPro" id="IPR010359">
    <property type="entry name" value="IrrE_HExxH"/>
</dbReference>
<dbReference type="Pfam" id="PF01381">
    <property type="entry name" value="HTH_3"/>
    <property type="match status" value="1"/>
</dbReference>
<evidence type="ECO:0000313" key="4">
    <source>
        <dbReference type="EMBL" id="RSZ65434.1"/>
    </source>
</evidence>
<dbReference type="Proteomes" id="UP000274907">
    <property type="component" value="Unassembled WGS sequence"/>
</dbReference>
<dbReference type="PANTHER" id="PTHR43236">
    <property type="entry name" value="ANTITOXIN HIGA1"/>
    <property type="match status" value="1"/>
</dbReference>
<dbReference type="InterPro" id="IPR052345">
    <property type="entry name" value="Rad_response_metalloprotease"/>
</dbReference>
<evidence type="ECO:0000256" key="1">
    <source>
        <dbReference type="ARBA" id="ARBA00007227"/>
    </source>
</evidence>
<comment type="similarity">
    <text evidence="1">Belongs to the short-chain fatty acyl-CoA assimilation regulator (ScfR) family.</text>
</comment>
<dbReference type="GO" id="GO:0003677">
    <property type="term" value="F:DNA binding"/>
    <property type="evidence" value="ECO:0007669"/>
    <property type="project" value="InterPro"/>
</dbReference>